<feature type="region of interest" description="Disordered" evidence="1">
    <location>
        <begin position="412"/>
        <end position="431"/>
    </location>
</feature>
<keyword evidence="3" id="KW-0378">Hydrolase</keyword>
<dbReference type="PANTHER" id="PTHR23355:SF65">
    <property type="entry name" value="EXORIBONUCLEASE CYT-4, PUTATIVE (AFU_ORTHOLOGUE AFUA_7G01550)-RELATED"/>
    <property type="match status" value="1"/>
</dbReference>
<feature type="region of interest" description="Disordered" evidence="1">
    <location>
        <begin position="50"/>
        <end position="87"/>
    </location>
</feature>
<feature type="compositionally biased region" description="Polar residues" evidence="1">
    <location>
        <begin position="328"/>
        <end position="340"/>
    </location>
</feature>
<keyword evidence="3" id="KW-0269">Exonuclease</keyword>
<evidence type="ECO:0000256" key="1">
    <source>
        <dbReference type="SAM" id="MobiDB-lite"/>
    </source>
</evidence>
<dbReference type="GO" id="GO:0000932">
    <property type="term" value="C:P-body"/>
    <property type="evidence" value="ECO:0007669"/>
    <property type="project" value="TreeGrafter"/>
</dbReference>
<evidence type="ECO:0000313" key="4">
    <source>
        <dbReference type="Proteomes" id="UP001176517"/>
    </source>
</evidence>
<protein>
    <submittedName>
        <fullName evidence="3">3'-5' RNA exonuclease complex component</fullName>
        <ecNumber evidence="3">3.1.13.1</ecNumber>
    </submittedName>
</protein>
<dbReference type="EMBL" id="JAPDMZ010000001">
    <property type="protein sequence ID" value="KAK0558103.1"/>
    <property type="molecule type" value="Genomic_DNA"/>
</dbReference>
<dbReference type="AlphaFoldDB" id="A0AAN6H1L3"/>
<name>A0AAN6H1L3_9BASI</name>
<feature type="compositionally biased region" description="Low complexity" evidence="1">
    <location>
        <begin position="64"/>
        <end position="74"/>
    </location>
</feature>
<accession>A0AAN6H1L3</accession>
<comment type="caution">
    <text evidence="3">The sequence shown here is derived from an EMBL/GenBank/DDBJ whole genome shotgun (WGS) entry which is preliminary data.</text>
</comment>
<sequence>MIRASSSAGLLLRSAGTAAQSRACQRVGSSADGSLKLVGSEQRQYLHVCSSTQRELKPKRSDRGSSPGGSFSRGKFQNKQRPPPKLAVPDKVLTRIWAAQDTLDAAASANRNAVEAEYGPVPSEVKQSTTASRLGAGGLSPGDFIEIRRNNLVTTAIILPLPSAGGSQYFEDSDGEVGDDTSDDNALWALNSSGELLNLHVSDVMFSIPRVVHPRLATAARPADAEAAVQDAQLIVPLDTSQIAPETLTARSFILGRLRSIESSRDSEIRRLLPAFQREYLVSSFSSEEHDTQDSLAAEPHKISTTAVHKRLSGLSTPRPTMAKKHTSTSQSDSPAQASEWSIPPRVSEQISLLATHTLLMAHPERFIADERSHRETGLFLRRSDAERLAWAQVQKWFAEERSRTLKTPISKPAARRISGNPSPTAPPSPIATFCQKAASVRVLRKSMLKQLETSESSNAASGMQPILDPDSSDPIEWTDDDRTILTFLLSTVGSTRKIQDEIFGSLAMSIVKRAGGAPVIPTVPFAADESTQGSTVTDDNRRVRSAERMDQLKLTARNAGISSPMNLLHTGGLVPSFVTEFLIEIGVLAPWTNMRRLNNSLLSTLNGLPEVQDEALTRGPESQAMQLPEPETVERTDFGQLPVYVIDDAAAHELDDGVSIEKTSDPQEWWIHVHIADPTAVLKPESPLSLRASHMVSTLYFPEVHYPLFPQSFTHQGVDMGSLRRAGTPSDATQRAMTFSARINETSGQASDYKITPSLVRNIRVCSYENVQNIFDGVGGLTTDLRQSEQSDLLRLRKVAEALGRRRVRGGMFVTRQVSADVSVSKTAAIDGSSDISKPHFYHGFPQVNVKLVRQADVVPGSTSMTMVSELMILAGQVMGAWAQDHDVPMVYRGHSFGSPAELANARQVIMSVLQKDRERETGAIDLGAILQINRVLPFVVSSDRPLPHMAMGLGFSPSDGATSDALGTSGYVRCTSPLRRYADMITHWQVHAGLRALARGEKPSEKVPWSREMLSSHMDRISRMESWQRFLQRISVRYWQSLHLRHLLNLVSEGKESSLSPADRALLQPSRATVIDSRVRAPRGSSDGMVQVTAEGIGQTAACEWGRHEAPPVAGQELMVKVSFVHIAGPSSQIVVRRV</sequence>
<evidence type="ECO:0000259" key="2">
    <source>
        <dbReference type="SMART" id="SM00955"/>
    </source>
</evidence>
<dbReference type="Pfam" id="PF00773">
    <property type="entry name" value="RNB"/>
    <property type="match status" value="1"/>
</dbReference>
<dbReference type="Proteomes" id="UP001176517">
    <property type="component" value="Unassembled WGS sequence"/>
</dbReference>
<proteinExistence type="predicted"/>
<dbReference type="GO" id="GO:0003723">
    <property type="term" value="F:RNA binding"/>
    <property type="evidence" value="ECO:0007669"/>
    <property type="project" value="InterPro"/>
</dbReference>
<dbReference type="InterPro" id="IPR050180">
    <property type="entry name" value="RNR_Ribonuclease"/>
</dbReference>
<dbReference type="InterPro" id="IPR012340">
    <property type="entry name" value="NA-bd_OB-fold"/>
</dbReference>
<dbReference type="SMART" id="SM00955">
    <property type="entry name" value="RNB"/>
    <property type="match status" value="1"/>
</dbReference>
<feature type="compositionally biased region" description="Basic and acidic residues" evidence="1">
    <location>
        <begin position="54"/>
        <end position="63"/>
    </location>
</feature>
<gene>
    <name evidence="3" type="primary">MSU1</name>
    <name evidence="3" type="ORF">OC846_000096</name>
</gene>
<evidence type="ECO:0000313" key="3">
    <source>
        <dbReference type="EMBL" id="KAK0558103.1"/>
    </source>
</evidence>
<reference evidence="3" key="1">
    <citation type="journal article" date="2023" name="PhytoFront">
        <title>Draft Genome Resources of Seven Strains of Tilletia horrida, Causal Agent of Kernel Smut of Rice.</title>
        <authorList>
            <person name="Khanal S."/>
            <person name="Antony Babu S."/>
            <person name="Zhou X.G."/>
        </authorList>
    </citation>
    <scope>NUCLEOTIDE SEQUENCE</scope>
    <source>
        <strain evidence="3">TX6</strain>
    </source>
</reference>
<dbReference type="EC" id="3.1.13.1" evidence="3"/>
<keyword evidence="4" id="KW-1185">Reference proteome</keyword>
<feature type="region of interest" description="Disordered" evidence="1">
    <location>
        <begin position="313"/>
        <end position="342"/>
    </location>
</feature>
<feature type="domain" description="RNB" evidence="2">
    <location>
        <begin position="636"/>
        <end position="998"/>
    </location>
</feature>
<dbReference type="InterPro" id="IPR001900">
    <property type="entry name" value="RNase_II/R"/>
</dbReference>
<dbReference type="SUPFAM" id="SSF50249">
    <property type="entry name" value="Nucleic acid-binding proteins"/>
    <property type="match status" value="1"/>
</dbReference>
<dbReference type="PANTHER" id="PTHR23355">
    <property type="entry name" value="RIBONUCLEASE"/>
    <property type="match status" value="1"/>
</dbReference>
<dbReference type="GO" id="GO:0006402">
    <property type="term" value="P:mRNA catabolic process"/>
    <property type="evidence" value="ECO:0007669"/>
    <property type="project" value="TreeGrafter"/>
</dbReference>
<feature type="compositionally biased region" description="Polar residues" evidence="1">
    <location>
        <begin position="452"/>
        <end position="462"/>
    </location>
</feature>
<keyword evidence="3" id="KW-0540">Nuclease</keyword>
<organism evidence="3 4">
    <name type="scientific">Tilletia horrida</name>
    <dbReference type="NCBI Taxonomy" id="155126"/>
    <lineage>
        <taxon>Eukaryota</taxon>
        <taxon>Fungi</taxon>
        <taxon>Dikarya</taxon>
        <taxon>Basidiomycota</taxon>
        <taxon>Ustilaginomycotina</taxon>
        <taxon>Exobasidiomycetes</taxon>
        <taxon>Tilletiales</taxon>
        <taxon>Tilletiaceae</taxon>
        <taxon>Tilletia</taxon>
    </lineage>
</organism>
<feature type="region of interest" description="Disordered" evidence="1">
    <location>
        <begin position="452"/>
        <end position="476"/>
    </location>
</feature>
<dbReference type="GO" id="GO:0008859">
    <property type="term" value="F:exoribonuclease II activity"/>
    <property type="evidence" value="ECO:0007669"/>
    <property type="project" value="UniProtKB-EC"/>
</dbReference>